<gene>
    <name evidence="4" type="ORF">ACFOES_14660</name>
</gene>
<keyword evidence="5" id="KW-1185">Reference proteome</keyword>
<evidence type="ECO:0000256" key="1">
    <source>
        <dbReference type="ARBA" id="ARBA00022729"/>
    </source>
</evidence>
<accession>A0ABV7AJR8</accession>
<evidence type="ECO:0000259" key="3">
    <source>
        <dbReference type="PROSITE" id="PS50240"/>
    </source>
</evidence>
<proteinExistence type="predicted"/>
<evidence type="ECO:0000313" key="5">
    <source>
        <dbReference type="Proteomes" id="UP001595443"/>
    </source>
</evidence>
<organism evidence="4 5">
    <name type="scientific">Acidimangrovimonas pyrenivorans</name>
    <dbReference type="NCBI Taxonomy" id="2030798"/>
    <lineage>
        <taxon>Bacteria</taxon>
        <taxon>Pseudomonadati</taxon>
        <taxon>Pseudomonadota</taxon>
        <taxon>Alphaproteobacteria</taxon>
        <taxon>Rhodobacterales</taxon>
        <taxon>Paracoccaceae</taxon>
        <taxon>Acidimangrovimonas</taxon>
    </lineage>
</organism>
<protein>
    <submittedName>
        <fullName evidence="4">Trypsin-like serine peptidase</fullName>
        <ecNumber evidence="4">3.4.21.-</ecNumber>
    </submittedName>
</protein>
<keyword evidence="4" id="KW-0378">Hydrolase</keyword>
<sequence>MRRLFLALAALCTLAPAALQAQQAATLPRPSRLTALETGDQSRGWDAVGRINIGKRSFCTGALISPTLVLTAGHCLFDKATGQRVAPAQMEFLAGWRNGRAAAYRAVKRAVLHPDYVYTAREDIAEVNYDLALLELARPIRLPSITPFATGASPRRGDSVGVVSYAEHRAEVPSLQKSCQVVGRKASVAVMTCNVDFGSSGAPVFSLRDGIARVVAVISAKAKMKDTPVALGIALDGPLQILRAALARADGSRFEKAPSPGLAMHDTLRAGGAKFVRP</sequence>
<name>A0ABV7AJR8_9RHOB</name>
<evidence type="ECO:0000256" key="2">
    <source>
        <dbReference type="SAM" id="SignalP"/>
    </source>
</evidence>
<dbReference type="EMBL" id="JBHRSK010000011">
    <property type="protein sequence ID" value="MFC2969345.1"/>
    <property type="molecule type" value="Genomic_DNA"/>
</dbReference>
<feature type="chain" id="PRO_5045533932" evidence="2">
    <location>
        <begin position="22"/>
        <end position="278"/>
    </location>
</feature>
<feature type="signal peptide" evidence="2">
    <location>
        <begin position="1"/>
        <end position="21"/>
    </location>
</feature>
<dbReference type="Pfam" id="PF00089">
    <property type="entry name" value="Trypsin"/>
    <property type="match status" value="1"/>
</dbReference>
<dbReference type="PRINTS" id="PR00722">
    <property type="entry name" value="CHYMOTRYPSIN"/>
</dbReference>
<dbReference type="InterPro" id="IPR001314">
    <property type="entry name" value="Peptidase_S1A"/>
</dbReference>
<dbReference type="SUPFAM" id="SSF50494">
    <property type="entry name" value="Trypsin-like serine proteases"/>
    <property type="match status" value="1"/>
</dbReference>
<dbReference type="InterPro" id="IPR018114">
    <property type="entry name" value="TRYPSIN_HIS"/>
</dbReference>
<dbReference type="InterPro" id="IPR050966">
    <property type="entry name" value="Glutamyl_endopeptidase"/>
</dbReference>
<evidence type="ECO:0000313" key="4">
    <source>
        <dbReference type="EMBL" id="MFC2969345.1"/>
    </source>
</evidence>
<dbReference type="InterPro" id="IPR009003">
    <property type="entry name" value="Peptidase_S1_PA"/>
</dbReference>
<dbReference type="PROSITE" id="PS00134">
    <property type="entry name" value="TRYPSIN_HIS"/>
    <property type="match status" value="1"/>
</dbReference>
<dbReference type="PANTHER" id="PTHR15462:SF8">
    <property type="entry name" value="SERINE PROTEASE"/>
    <property type="match status" value="1"/>
</dbReference>
<dbReference type="InterPro" id="IPR043504">
    <property type="entry name" value="Peptidase_S1_PA_chymotrypsin"/>
</dbReference>
<comment type="caution">
    <text evidence="4">The sequence shown here is derived from an EMBL/GenBank/DDBJ whole genome shotgun (WGS) entry which is preliminary data.</text>
</comment>
<dbReference type="GO" id="GO:0016787">
    <property type="term" value="F:hydrolase activity"/>
    <property type="evidence" value="ECO:0007669"/>
    <property type="project" value="UniProtKB-KW"/>
</dbReference>
<dbReference type="RefSeq" id="WP_377834053.1">
    <property type="nucleotide sequence ID" value="NZ_JBHRSK010000011.1"/>
</dbReference>
<dbReference type="PANTHER" id="PTHR15462">
    <property type="entry name" value="SERINE PROTEASE"/>
    <property type="match status" value="1"/>
</dbReference>
<dbReference type="EC" id="3.4.21.-" evidence="4"/>
<dbReference type="Proteomes" id="UP001595443">
    <property type="component" value="Unassembled WGS sequence"/>
</dbReference>
<keyword evidence="1 2" id="KW-0732">Signal</keyword>
<dbReference type="PROSITE" id="PS50240">
    <property type="entry name" value="TRYPSIN_DOM"/>
    <property type="match status" value="1"/>
</dbReference>
<dbReference type="Gene3D" id="2.40.10.10">
    <property type="entry name" value="Trypsin-like serine proteases"/>
    <property type="match status" value="2"/>
</dbReference>
<dbReference type="InterPro" id="IPR001254">
    <property type="entry name" value="Trypsin_dom"/>
</dbReference>
<feature type="domain" description="Peptidase S1" evidence="3">
    <location>
        <begin position="45"/>
        <end position="278"/>
    </location>
</feature>
<reference evidence="5" key="1">
    <citation type="journal article" date="2019" name="Int. J. Syst. Evol. Microbiol.">
        <title>The Global Catalogue of Microorganisms (GCM) 10K type strain sequencing project: providing services to taxonomists for standard genome sequencing and annotation.</title>
        <authorList>
            <consortium name="The Broad Institute Genomics Platform"/>
            <consortium name="The Broad Institute Genome Sequencing Center for Infectious Disease"/>
            <person name="Wu L."/>
            <person name="Ma J."/>
        </authorList>
    </citation>
    <scope>NUCLEOTIDE SEQUENCE [LARGE SCALE GENOMIC DNA]</scope>
    <source>
        <strain evidence="5">KCTC 62192</strain>
    </source>
</reference>